<protein>
    <submittedName>
        <fullName evidence="1">HIT family protein</fullName>
    </submittedName>
</protein>
<reference evidence="1 2" key="1">
    <citation type="journal article" date="2024" name="Proc. Natl. Acad. Sci. U.S.A.">
        <title>The evolutionary genomics of adaptation to stress in wild rhizobium bacteria.</title>
        <authorList>
            <person name="Kehlet-Delgado H."/>
            <person name="Montoya A.P."/>
            <person name="Jensen K.T."/>
            <person name="Wendlandt C.E."/>
            <person name="Dexheimer C."/>
            <person name="Roberts M."/>
            <person name="Torres Martinez L."/>
            <person name="Friesen M.L."/>
            <person name="Griffitts J.S."/>
            <person name="Porter S.S."/>
        </authorList>
    </citation>
    <scope>NUCLEOTIDE SEQUENCE [LARGE SCALE GENOMIC DNA]</scope>
    <source>
        <strain evidence="1 2">M0468</strain>
    </source>
</reference>
<accession>A0ACC6STT6</accession>
<dbReference type="Proteomes" id="UP001480082">
    <property type="component" value="Unassembled WGS sequence"/>
</dbReference>
<gene>
    <name evidence="1" type="ORF">NKI81_04040</name>
</gene>
<dbReference type="EMBL" id="JAMYRI010000002">
    <property type="protein sequence ID" value="MER9283134.1"/>
    <property type="molecule type" value="Genomic_DNA"/>
</dbReference>
<comment type="caution">
    <text evidence="1">The sequence shown here is derived from an EMBL/GenBank/DDBJ whole genome shotgun (WGS) entry which is preliminary data.</text>
</comment>
<evidence type="ECO:0000313" key="2">
    <source>
        <dbReference type="Proteomes" id="UP001480082"/>
    </source>
</evidence>
<keyword evidence="2" id="KW-1185">Reference proteome</keyword>
<evidence type="ECO:0000313" key="1">
    <source>
        <dbReference type="EMBL" id="MER9283134.1"/>
    </source>
</evidence>
<organism evidence="1 2">
    <name type="scientific">Mesorhizobium australicum</name>
    <dbReference type="NCBI Taxonomy" id="536018"/>
    <lineage>
        <taxon>Bacteria</taxon>
        <taxon>Pseudomonadati</taxon>
        <taxon>Pseudomonadota</taxon>
        <taxon>Alphaproteobacteria</taxon>
        <taxon>Hyphomicrobiales</taxon>
        <taxon>Phyllobacteriaceae</taxon>
        <taxon>Mesorhizobium</taxon>
    </lineage>
</organism>
<proteinExistence type="predicted"/>
<sequence>MTEAAYDTGNIFAKILRGEIPSHRVYEDEAVVAFMDVMPQGPGHTLVVPKAPSRNLLDAAPSTFGPLFSTVQKVARAVRKALNADGVTVMQLNEPASGQTVYHLHVHVIPRFDGIPLKPHTGTMEKPEVLAENAEKIRAALGS</sequence>
<name>A0ACC6STT6_9HYPH</name>